<name>A0AA88DCD1_FICCA</name>
<gene>
    <name evidence="1" type="ORF">TIFTF001_019165</name>
</gene>
<reference evidence="1" key="1">
    <citation type="submission" date="2023-07" db="EMBL/GenBank/DDBJ databases">
        <title>draft genome sequence of fig (Ficus carica).</title>
        <authorList>
            <person name="Takahashi T."/>
            <person name="Nishimura K."/>
        </authorList>
    </citation>
    <scope>NUCLEOTIDE SEQUENCE</scope>
</reference>
<protein>
    <submittedName>
        <fullName evidence="1">Uncharacterized protein</fullName>
    </submittedName>
</protein>
<proteinExistence type="predicted"/>
<comment type="caution">
    <text evidence="1">The sequence shown here is derived from an EMBL/GenBank/DDBJ whole genome shotgun (WGS) entry which is preliminary data.</text>
</comment>
<dbReference type="EMBL" id="BTGU01000032">
    <property type="protein sequence ID" value="GMN50007.1"/>
    <property type="molecule type" value="Genomic_DNA"/>
</dbReference>
<organism evidence="1 2">
    <name type="scientific">Ficus carica</name>
    <name type="common">Common fig</name>
    <dbReference type="NCBI Taxonomy" id="3494"/>
    <lineage>
        <taxon>Eukaryota</taxon>
        <taxon>Viridiplantae</taxon>
        <taxon>Streptophyta</taxon>
        <taxon>Embryophyta</taxon>
        <taxon>Tracheophyta</taxon>
        <taxon>Spermatophyta</taxon>
        <taxon>Magnoliopsida</taxon>
        <taxon>eudicotyledons</taxon>
        <taxon>Gunneridae</taxon>
        <taxon>Pentapetalae</taxon>
        <taxon>rosids</taxon>
        <taxon>fabids</taxon>
        <taxon>Rosales</taxon>
        <taxon>Moraceae</taxon>
        <taxon>Ficeae</taxon>
        <taxon>Ficus</taxon>
    </lineage>
</organism>
<keyword evidence="2" id="KW-1185">Reference proteome</keyword>
<evidence type="ECO:0000313" key="1">
    <source>
        <dbReference type="EMBL" id="GMN50007.1"/>
    </source>
</evidence>
<sequence>MILRLVSRREREVLLLRLLWGDKKIVKQPIIIHERLDRLIGKADWSCLLPGYEGLYLDFYGSDHRAVVTRLFDTSVDQVTDRVEHLPLSDKWVRLVMDCVSTVTSSIRDCKTVTEILANYAVASGQRGNDRSNNGEVESGWHGLWSCPFARHLSKGDLEVFVMIGWGNLEIPEPYALREGLEFAVSFRVVWRCPRMPLTWSRSAVNFPGSLDAAATILYHTLDAVCLKLQVVVFAIIFLPK</sequence>
<dbReference type="AlphaFoldDB" id="A0AA88DCD1"/>
<evidence type="ECO:0000313" key="2">
    <source>
        <dbReference type="Proteomes" id="UP001187192"/>
    </source>
</evidence>
<accession>A0AA88DCD1</accession>
<dbReference type="Proteomes" id="UP001187192">
    <property type="component" value="Unassembled WGS sequence"/>
</dbReference>